<dbReference type="InterPro" id="IPR000847">
    <property type="entry name" value="LysR_HTH_N"/>
</dbReference>
<dbReference type="CDD" id="cd08411">
    <property type="entry name" value="PBP2_OxyR"/>
    <property type="match status" value="1"/>
</dbReference>
<feature type="region of interest" description="Disordered" evidence="6">
    <location>
        <begin position="299"/>
        <end position="341"/>
    </location>
</feature>
<keyword evidence="2" id="KW-0805">Transcription regulation</keyword>
<dbReference type="FunFam" id="1.10.10.10:FF:000001">
    <property type="entry name" value="LysR family transcriptional regulator"/>
    <property type="match status" value="1"/>
</dbReference>
<keyword evidence="4" id="KW-0010">Activator</keyword>
<dbReference type="Proteomes" id="UP000193083">
    <property type="component" value="Unassembled WGS sequence"/>
</dbReference>
<dbReference type="GO" id="GO:0003677">
    <property type="term" value="F:DNA binding"/>
    <property type="evidence" value="ECO:0007669"/>
    <property type="project" value="UniProtKB-KW"/>
</dbReference>
<evidence type="ECO:0000256" key="6">
    <source>
        <dbReference type="SAM" id="MobiDB-lite"/>
    </source>
</evidence>
<feature type="compositionally biased region" description="Basic and acidic residues" evidence="6">
    <location>
        <begin position="302"/>
        <end position="317"/>
    </location>
</feature>
<dbReference type="GO" id="GO:0032993">
    <property type="term" value="C:protein-DNA complex"/>
    <property type="evidence" value="ECO:0007669"/>
    <property type="project" value="TreeGrafter"/>
</dbReference>
<dbReference type="AlphaFoldDB" id="A0A1X7NS58"/>
<protein>
    <submittedName>
        <fullName evidence="8">LysR family transcriptional regulator, hydrogen peroxide-inducible genes activator</fullName>
    </submittedName>
</protein>
<dbReference type="PANTHER" id="PTHR30346">
    <property type="entry name" value="TRANSCRIPTIONAL DUAL REGULATOR HCAR-RELATED"/>
    <property type="match status" value="1"/>
</dbReference>
<evidence type="ECO:0000313" key="9">
    <source>
        <dbReference type="Proteomes" id="UP000193083"/>
    </source>
</evidence>
<dbReference type="Pfam" id="PF00126">
    <property type="entry name" value="HTH_1"/>
    <property type="match status" value="1"/>
</dbReference>
<dbReference type="InterPro" id="IPR005119">
    <property type="entry name" value="LysR_subst-bd"/>
</dbReference>
<dbReference type="PROSITE" id="PS50931">
    <property type="entry name" value="HTH_LYSR"/>
    <property type="match status" value="1"/>
</dbReference>
<dbReference type="Pfam" id="PF03466">
    <property type="entry name" value="LysR_substrate"/>
    <property type="match status" value="1"/>
</dbReference>
<evidence type="ECO:0000256" key="2">
    <source>
        <dbReference type="ARBA" id="ARBA00023015"/>
    </source>
</evidence>
<evidence type="ECO:0000313" key="8">
    <source>
        <dbReference type="EMBL" id="SMH40381.1"/>
    </source>
</evidence>
<dbReference type="SUPFAM" id="SSF46785">
    <property type="entry name" value="Winged helix' DNA-binding domain"/>
    <property type="match status" value="1"/>
</dbReference>
<reference evidence="8 9" key="1">
    <citation type="submission" date="2017-04" db="EMBL/GenBank/DDBJ databases">
        <authorList>
            <person name="Afonso C.L."/>
            <person name="Miller P.J."/>
            <person name="Scott M.A."/>
            <person name="Spackman E."/>
            <person name="Goraichik I."/>
            <person name="Dimitrov K.M."/>
            <person name="Suarez D.L."/>
            <person name="Swayne D.E."/>
        </authorList>
    </citation>
    <scope>NUCLEOTIDE SEQUENCE [LARGE SCALE GENOMIC DNA]</scope>
    <source>
        <strain evidence="8 9">B5P</strain>
    </source>
</reference>
<accession>A0A1X7NS58</accession>
<dbReference type="InterPro" id="IPR036390">
    <property type="entry name" value="WH_DNA-bd_sf"/>
</dbReference>
<evidence type="ECO:0000256" key="1">
    <source>
        <dbReference type="ARBA" id="ARBA00009437"/>
    </source>
</evidence>
<dbReference type="InterPro" id="IPR036388">
    <property type="entry name" value="WH-like_DNA-bd_sf"/>
</dbReference>
<comment type="similarity">
    <text evidence="1">Belongs to the LysR transcriptional regulatory family.</text>
</comment>
<dbReference type="GO" id="GO:0003700">
    <property type="term" value="F:DNA-binding transcription factor activity"/>
    <property type="evidence" value="ECO:0007669"/>
    <property type="project" value="InterPro"/>
</dbReference>
<dbReference type="Gene3D" id="3.40.190.10">
    <property type="entry name" value="Periplasmic binding protein-like II"/>
    <property type="match status" value="2"/>
</dbReference>
<feature type="domain" description="HTH lysR-type" evidence="7">
    <location>
        <begin position="4"/>
        <end position="61"/>
    </location>
</feature>
<organism evidence="8 9">
    <name type="scientific">Mesorhizobium australicum</name>
    <dbReference type="NCBI Taxonomy" id="536018"/>
    <lineage>
        <taxon>Bacteria</taxon>
        <taxon>Pseudomonadati</taxon>
        <taxon>Pseudomonadota</taxon>
        <taxon>Alphaproteobacteria</taxon>
        <taxon>Hyphomicrobiales</taxon>
        <taxon>Phyllobacteriaceae</taxon>
        <taxon>Mesorhizobium</taxon>
    </lineage>
</organism>
<proteinExistence type="inferred from homology"/>
<name>A0A1X7NS58_9HYPH</name>
<keyword evidence="9" id="KW-1185">Reference proteome</keyword>
<sequence length="341" mass="36504">MIRLTVRQMEYFDALAQTRHFGRAAELAGVTQPALSAQIAEMEQRLGCRLFERGGKAVGMTEDGRALQPRIEAILDEIRDLESTARRGRLAMEGKLRLGIIPTVAPYILPKILPELRGLFPSLTLELREAVTRTLIDETLGGRIDAALVALPIEEAGLAAEPVFEDTFLLAIPASEPGFVTPPVPPESPVLERLMLLEEGHCMRDQALAVCGNARPAAMANYGATSLTTLLQMVAHGFGVTLIPSIALPSAGEMRDVRIVPFAEPAPARTLGLVWRRGSARGNECAALATTLKRLFGSDEAGDVKSEPEPDRQQGKEADDEGGLAVADAVGSDVDRGVNAA</sequence>
<gene>
    <name evidence="8" type="ORF">SAMN02982922_2304</name>
</gene>
<evidence type="ECO:0000256" key="4">
    <source>
        <dbReference type="ARBA" id="ARBA00023159"/>
    </source>
</evidence>
<dbReference type="PANTHER" id="PTHR30346:SF26">
    <property type="entry name" value="HYDROGEN PEROXIDE-INDUCIBLE GENES ACTIVATOR"/>
    <property type="match status" value="1"/>
</dbReference>
<dbReference type="Gene3D" id="1.10.10.10">
    <property type="entry name" value="Winged helix-like DNA-binding domain superfamily/Winged helix DNA-binding domain"/>
    <property type="match status" value="1"/>
</dbReference>
<keyword evidence="3" id="KW-0238">DNA-binding</keyword>
<evidence type="ECO:0000256" key="5">
    <source>
        <dbReference type="ARBA" id="ARBA00023163"/>
    </source>
</evidence>
<evidence type="ECO:0000256" key="3">
    <source>
        <dbReference type="ARBA" id="ARBA00023125"/>
    </source>
</evidence>
<dbReference type="EMBL" id="FXBL01000004">
    <property type="protein sequence ID" value="SMH40381.1"/>
    <property type="molecule type" value="Genomic_DNA"/>
</dbReference>
<dbReference type="PRINTS" id="PR00039">
    <property type="entry name" value="HTHLYSR"/>
</dbReference>
<dbReference type="SUPFAM" id="SSF53850">
    <property type="entry name" value="Periplasmic binding protein-like II"/>
    <property type="match status" value="1"/>
</dbReference>
<keyword evidence="5" id="KW-0804">Transcription</keyword>
<evidence type="ECO:0000259" key="7">
    <source>
        <dbReference type="PROSITE" id="PS50931"/>
    </source>
</evidence>